<protein>
    <recommendedName>
        <fullName evidence="8">Glutathione peroxidase</fullName>
    </recommendedName>
</protein>
<dbReference type="OMA" id="HRYDISW"/>
<dbReference type="PIRSF" id="PIRSF000303">
    <property type="entry name" value="Glutathion_perox"/>
    <property type="match status" value="1"/>
</dbReference>
<dbReference type="GO" id="GO:0034599">
    <property type="term" value="P:cellular response to oxidative stress"/>
    <property type="evidence" value="ECO:0007669"/>
    <property type="project" value="TreeGrafter"/>
</dbReference>
<dbReference type="InterPro" id="IPR029759">
    <property type="entry name" value="GPX_AS"/>
</dbReference>
<evidence type="ECO:0000256" key="8">
    <source>
        <dbReference type="RuleBase" id="RU000499"/>
    </source>
</evidence>
<dbReference type="InterPro" id="IPR036249">
    <property type="entry name" value="Thioredoxin-like_sf"/>
</dbReference>
<gene>
    <name evidence="9" type="primary">GPX3</name>
    <name evidence="9" type="ORF">FOB64_006021</name>
</gene>
<dbReference type="Pfam" id="PF00255">
    <property type="entry name" value="GSHPx"/>
    <property type="match status" value="1"/>
</dbReference>
<dbReference type="SMR" id="A0A8H6BSV0"/>
<evidence type="ECO:0000256" key="3">
    <source>
        <dbReference type="ARBA" id="ARBA00022862"/>
    </source>
</evidence>
<evidence type="ECO:0000313" key="10">
    <source>
        <dbReference type="Proteomes" id="UP000536275"/>
    </source>
</evidence>
<evidence type="ECO:0000256" key="6">
    <source>
        <dbReference type="ARBA" id="ARBA00049091"/>
    </source>
</evidence>
<dbReference type="PANTHER" id="PTHR11592:SF78">
    <property type="entry name" value="GLUTATHIONE PEROXIDASE"/>
    <property type="match status" value="1"/>
</dbReference>
<comment type="similarity">
    <text evidence="1 8">Belongs to the glutathione peroxidase family.</text>
</comment>
<comment type="caution">
    <text evidence="9">The sequence shown here is derived from an EMBL/GenBank/DDBJ whole genome shotgun (WGS) entry which is preliminary data.</text>
</comment>
<keyword evidence="2 8" id="KW-0575">Peroxidase</keyword>
<dbReference type="Proteomes" id="UP000536275">
    <property type="component" value="Unassembled WGS sequence"/>
</dbReference>
<feature type="active site" evidence="7">
    <location>
        <position position="43"/>
    </location>
</feature>
<comment type="catalytic activity">
    <reaction evidence="6">
        <text>a hydroperoxide + [thioredoxin]-dithiol = an alcohol + [thioredoxin]-disulfide + H2O</text>
        <dbReference type="Rhea" id="RHEA:62620"/>
        <dbReference type="Rhea" id="RHEA-COMP:10698"/>
        <dbReference type="Rhea" id="RHEA-COMP:10700"/>
        <dbReference type="ChEBI" id="CHEBI:15377"/>
        <dbReference type="ChEBI" id="CHEBI:29950"/>
        <dbReference type="ChEBI" id="CHEBI:30879"/>
        <dbReference type="ChEBI" id="CHEBI:35924"/>
        <dbReference type="ChEBI" id="CHEBI:50058"/>
        <dbReference type="EC" id="1.11.1.24"/>
    </reaction>
</comment>
<sequence length="171" mass="19842">MGNELLSTARIYTFKIPDAYNNVIDFDQFKNKVILIVNVASLCGFTPQYKELQLLYEKYHERGLEILGFPCNQFGNQEPLQEEEIVESCRRNFGVSFPIMKKTKVNIDCDGHESELYKYLKSEKPGEVGFKGVRWNFEKFIVNRKGEVVARFNSLITPLQLEGFIEQLLSE</sequence>
<dbReference type="InterPro" id="IPR000889">
    <property type="entry name" value="Glutathione_peroxidase"/>
</dbReference>
<organism evidence="9 10">
    <name type="scientific">Candida albicans</name>
    <name type="common">Yeast</name>
    <dbReference type="NCBI Taxonomy" id="5476"/>
    <lineage>
        <taxon>Eukaryota</taxon>
        <taxon>Fungi</taxon>
        <taxon>Dikarya</taxon>
        <taxon>Ascomycota</taxon>
        <taxon>Saccharomycotina</taxon>
        <taxon>Pichiomycetes</taxon>
        <taxon>Debaryomycetaceae</taxon>
        <taxon>Candida/Lodderomyces clade</taxon>
        <taxon>Candida</taxon>
    </lineage>
</organism>
<dbReference type="PROSITE" id="PS00763">
    <property type="entry name" value="GLUTATHIONE_PEROXID_2"/>
    <property type="match status" value="1"/>
</dbReference>
<dbReference type="InterPro" id="IPR029760">
    <property type="entry name" value="GPX_CS"/>
</dbReference>
<dbReference type="PRINTS" id="PR01011">
    <property type="entry name" value="GLUTPROXDASE"/>
</dbReference>
<proteinExistence type="inferred from homology"/>
<accession>A0A8H6BSV0</accession>
<evidence type="ECO:0000256" key="4">
    <source>
        <dbReference type="ARBA" id="ARBA00023002"/>
    </source>
</evidence>
<dbReference type="GO" id="GO:0140824">
    <property type="term" value="F:thioredoxin-dependent peroxiredoxin activity"/>
    <property type="evidence" value="ECO:0007669"/>
    <property type="project" value="UniProtKB-EC"/>
</dbReference>
<keyword evidence="4 8" id="KW-0560">Oxidoreductase</keyword>
<reference evidence="9 10" key="1">
    <citation type="submission" date="2020-03" db="EMBL/GenBank/DDBJ databases">
        <title>FDA dAtabase for Regulatory Grade micrObial Sequences (FDA-ARGOS): Supporting development and validation of Infectious Disease Dx tests.</title>
        <authorList>
            <person name="Campos J."/>
            <person name="Goldberg B."/>
            <person name="Tallon L."/>
            <person name="Sadzewicz L."/>
            <person name="Vavikolanu K."/>
            <person name="Mehta A."/>
            <person name="Aluvathingal J."/>
            <person name="Nadendla S."/>
            <person name="Nandy P."/>
            <person name="Geyer C."/>
            <person name="Yan Y."/>
            <person name="Sichtig H."/>
        </authorList>
    </citation>
    <scope>NUCLEOTIDE SEQUENCE [LARGE SCALE GENOMIC DNA]</scope>
    <source>
        <strain evidence="9 10">FDAARGOS_656</strain>
    </source>
</reference>
<dbReference type="AlphaFoldDB" id="A0A8H6BSV0"/>
<dbReference type="PROSITE" id="PS00460">
    <property type="entry name" value="GLUTATHIONE_PEROXID_1"/>
    <property type="match status" value="1"/>
</dbReference>
<name>A0A8H6BSV0_CANAX</name>
<keyword evidence="5" id="KW-0676">Redox-active center</keyword>
<dbReference type="EMBL" id="JABWAD010000061">
    <property type="protein sequence ID" value="KAF6062998.1"/>
    <property type="molecule type" value="Genomic_DNA"/>
</dbReference>
<evidence type="ECO:0000256" key="1">
    <source>
        <dbReference type="ARBA" id="ARBA00006926"/>
    </source>
</evidence>
<dbReference type="PANTHER" id="PTHR11592">
    <property type="entry name" value="GLUTATHIONE PEROXIDASE"/>
    <property type="match status" value="1"/>
</dbReference>
<dbReference type="SUPFAM" id="SSF52833">
    <property type="entry name" value="Thioredoxin-like"/>
    <property type="match status" value="1"/>
</dbReference>
<evidence type="ECO:0000256" key="7">
    <source>
        <dbReference type="PIRSR" id="PIRSR000303-1"/>
    </source>
</evidence>
<dbReference type="CDD" id="cd00340">
    <property type="entry name" value="GSH_Peroxidase"/>
    <property type="match status" value="1"/>
</dbReference>
<evidence type="ECO:0000256" key="2">
    <source>
        <dbReference type="ARBA" id="ARBA00022559"/>
    </source>
</evidence>
<keyword evidence="3" id="KW-0049">Antioxidant</keyword>
<evidence type="ECO:0000256" key="5">
    <source>
        <dbReference type="ARBA" id="ARBA00023284"/>
    </source>
</evidence>
<dbReference type="Gene3D" id="3.40.30.10">
    <property type="entry name" value="Glutaredoxin"/>
    <property type="match status" value="1"/>
</dbReference>
<evidence type="ECO:0000313" key="9">
    <source>
        <dbReference type="EMBL" id="KAF6062998.1"/>
    </source>
</evidence>
<dbReference type="FunFam" id="3.40.30.10:FF:000010">
    <property type="entry name" value="Glutathione peroxidase"/>
    <property type="match status" value="1"/>
</dbReference>
<dbReference type="PROSITE" id="PS51355">
    <property type="entry name" value="GLUTATHIONE_PEROXID_3"/>
    <property type="match status" value="1"/>
</dbReference>